<dbReference type="PANTHER" id="PTHR30349">
    <property type="entry name" value="PHAGE INTEGRASE-RELATED"/>
    <property type="match status" value="1"/>
</dbReference>
<evidence type="ECO:0000313" key="9">
    <source>
        <dbReference type="Proteomes" id="UP001597214"/>
    </source>
</evidence>
<dbReference type="InterPro" id="IPR004107">
    <property type="entry name" value="Integrase_SAM-like_N"/>
</dbReference>
<dbReference type="InterPro" id="IPR028259">
    <property type="entry name" value="AP2-like_int_N"/>
</dbReference>
<dbReference type="Proteomes" id="UP001597214">
    <property type="component" value="Unassembled WGS sequence"/>
</dbReference>
<protein>
    <submittedName>
        <fullName evidence="8">Tyrosine-type recombinase/integrase</fullName>
    </submittedName>
</protein>
<dbReference type="Gene3D" id="1.10.443.10">
    <property type="entry name" value="Intergrase catalytic core"/>
    <property type="match status" value="1"/>
</dbReference>
<dbReference type="PROSITE" id="PS51900">
    <property type="entry name" value="CB"/>
    <property type="match status" value="1"/>
</dbReference>
<organism evidence="8 9">
    <name type="scientific">Bacillus salitolerans</name>
    <dbReference type="NCBI Taxonomy" id="1437434"/>
    <lineage>
        <taxon>Bacteria</taxon>
        <taxon>Bacillati</taxon>
        <taxon>Bacillota</taxon>
        <taxon>Bacilli</taxon>
        <taxon>Bacillales</taxon>
        <taxon>Bacillaceae</taxon>
        <taxon>Bacillus</taxon>
    </lineage>
</organism>
<dbReference type="InterPro" id="IPR044068">
    <property type="entry name" value="CB"/>
</dbReference>
<comment type="caution">
    <text evidence="8">The sequence shown here is derived from an EMBL/GenBank/DDBJ whole genome shotgun (WGS) entry which is preliminary data.</text>
</comment>
<evidence type="ECO:0000256" key="4">
    <source>
        <dbReference type="ARBA" id="ARBA00023172"/>
    </source>
</evidence>
<accession>A0ABW4LLS0</accession>
<dbReference type="EMBL" id="JBHUEM010000003">
    <property type="protein sequence ID" value="MFD1735371.1"/>
    <property type="molecule type" value="Genomic_DNA"/>
</dbReference>
<dbReference type="Pfam" id="PF00589">
    <property type="entry name" value="Phage_integrase"/>
    <property type="match status" value="1"/>
</dbReference>
<dbReference type="SUPFAM" id="SSF56349">
    <property type="entry name" value="DNA breaking-rejoining enzymes"/>
    <property type="match status" value="1"/>
</dbReference>
<dbReference type="PROSITE" id="PS51898">
    <property type="entry name" value="TYR_RECOMBINASE"/>
    <property type="match status" value="1"/>
</dbReference>
<dbReference type="InterPro" id="IPR010998">
    <property type="entry name" value="Integrase_recombinase_N"/>
</dbReference>
<comment type="similarity">
    <text evidence="1">Belongs to the 'phage' integrase family.</text>
</comment>
<dbReference type="Gene3D" id="1.10.150.130">
    <property type="match status" value="1"/>
</dbReference>
<name>A0ABW4LLS0_9BACI</name>
<reference evidence="9" key="1">
    <citation type="journal article" date="2019" name="Int. J. Syst. Evol. Microbiol.">
        <title>The Global Catalogue of Microorganisms (GCM) 10K type strain sequencing project: providing services to taxonomists for standard genome sequencing and annotation.</title>
        <authorList>
            <consortium name="The Broad Institute Genomics Platform"/>
            <consortium name="The Broad Institute Genome Sequencing Center for Infectious Disease"/>
            <person name="Wu L."/>
            <person name="Ma J."/>
        </authorList>
    </citation>
    <scope>NUCLEOTIDE SEQUENCE [LARGE SCALE GENOMIC DNA]</scope>
    <source>
        <strain evidence="9">CCUG 49339</strain>
    </source>
</reference>
<sequence length="379" mass="44545">MKGTILKRGNTYSYIVDIGKDPQTGKRKQKTKGGFQRKKDAEAALRKVIIELDENRYHEPSKESFASYISRWFFEHYQKRIKDSTVSARWYMIEKHLINENPFSEKKLSSITTKDIDDFYNKKIAENFSTNYIRKMHQILNQSLSQAVKWQLLAFNPVIDSDPPSAKKDEIKIWSFEEIHSFLNVCKKEQYYLLFLLAFYTGMRRGELLGLKWRDINIDKRFIQVERSLSYIPKKGYLLTTLKTLNSKRKVPIPEIIIDELLIHKKNQNKWKYKLNNQYFDNDLVICTETGSFLDPRNVLRVMKRICKAANLKPIRFHDIRHTHASILISSGVDLVKVSARLGHANPKITLETYAHLIPNDFNEVADIFHNAIQQSKKR</sequence>
<keyword evidence="4" id="KW-0233">DNA recombination</keyword>
<evidence type="ECO:0000259" key="6">
    <source>
        <dbReference type="PROSITE" id="PS51898"/>
    </source>
</evidence>
<evidence type="ECO:0000256" key="3">
    <source>
        <dbReference type="ARBA" id="ARBA00023125"/>
    </source>
</evidence>
<feature type="domain" description="Tyr recombinase" evidence="6">
    <location>
        <begin position="169"/>
        <end position="367"/>
    </location>
</feature>
<evidence type="ECO:0000256" key="1">
    <source>
        <dbReference type="ARBA" id="ARBA00008857"/>
    </source>
</evidence>
<evidence type="ECO:0000256" key="2">
    <source>
        <dbReference type="ARBA" id="ARBA00022908"/>
    </source>
</evidence>
<dbReference type="Pfam" id="PF14657">
    <property type="entry name" value="Arm-DNA-bind_4"/>
    <property type="match status" value="1"/>
</dbReference>
<proteinExistence type="inferred from homology"/>
<dbReference type="RefSeq" id="WP_377926470.1">
    <property type="nucleotide sequence ID" value="NZ_JBHUEM010000003.1"/>
</dbReference>
<dbReference type="PANTHER" id="PTHR30349:SF64">
    <property type="entry name" value="PROPHAGE INTEGRASE INTD-RELATED"/>
    <property type="match status" value="1"/>
</dbReference>
<evidence type="ECO:0000313" key="8">
    <source>
        <dbReference type="EMBL" id="MFD1735371.1"/>
    </source>
</evidence>
<evidence type="ECO:0000256" key="5">
    <source>
        <dbReference type="PROSITE-ProRule" id="PRU01248"/>
    </source>
</evidence>
<evidence type="ECO:0000259" key="7">
    <source>
        <dbReference type="PROSITE" id="PS51900"/>
    </source>
</evidence>
<keyword evidence="2" id="KW-0229">DNA integration</keyword>
<dbReference type="InterPro" id="IPR050090">
    <property type="entry name" value="Tyrosine_recombinase_XerCD"/>
</dbReference>
<dbReference type="InterPro" id="IPR013762">
    <property type="entry name" value="Integrase-like_cat_sf"/>
</dbReference>
<dbReference type="InterPro" id="IPR011010">
    <property type="entry name" value="DNA_brk_join_enz"/>
</dbReference>
<dbReference type="Pfam" id="PF14659">
    <property type="entry name" value="Phage_int_SAM_3"/>
    <property type="match status" value="1"/>
</dbReference>
<dbReference type="CDD" id="cd01189">
    <property type="entry name" value="INT_ICEBs1_C_like"/>
    <property type="match status" value="1"/>
</dbReference>
<dbReference type="InterPro" id="IPR002104">
    <property type="entry name" value="Integrase_catalytic"/>
</dbReference>
<keyword evidence="3 5" id="KW-0238">DNA-binding</keyword>
<keyword evidence="9" id="KW-1185">Reference proteome</keyword>
<gene>
    <name evidence="8" type="ORF">ACFSCX_02225</name>
</gene>
<feature type="domain" description="Core-binding (CB)" evidence="7">
    <location>
        <begin position="63"/>
        <end position="148"/>
    </location>
</feature>